<dbReference type="AlphaFoldDB" id="A0A0K0GP30"/>
<feature type="region of interest" description="Disordered" evidence="1">
    <location>
        <begin position="1"/>
        <end position="27"/>
    </location>
</feature>
<accession>A0A0K0GP30</accession>
<protein>
    <submittedName>
        <fullName evidence="2">Uncharacterized protein</fullName>
    </submittedName>
</protein>
<feature type="compositionally biased region" description="Basic residues" evidence="1">
    <location>
        <begin position="9"/>
        <end position="27"/>
    </location>
</feature>
<gene>
    <name evidence="2" type="ordered locus">PXO_02218</name>
</gene>
<dbReference type="EMBL" id="CP000967">
    <property type="protein sequence ID" value="ACD60520.1"/>
    <property type="molecule type" value="Genomic_DNA"/>
</dbReference>
<evidence type="ECO:0000313" key="2">
    <source>
        <dbReference type="EMBL" id="ACD60520.1"/>
    </source>
</evidence>
<organism evidence="2 3">
    <name type="scientific">Xanthomonas oryzae pv. oryzae (strain PXO99A)</name>
    <dbReference type="NCBI Taxonomy" id="360094"/>
    <lineage>
        <taxon>Bacteria</taxon>
        <taxon>Pseudomonadati</taxon>
        <taxon>Pseudomonadota</taxon>
        <taxon>Gammaproteobacteria</taxon>
        <taxon>Lysobacterales</taxon>
        <taxon>Lysobacteraceae</taxon>
        <taxon>Xanthomonas</taxon>
    </lineage>
</organism>
<dbReference type="KEGG" id="xop:PXO_02218"/>
<evidence type="ECO:0000313" key="3">
    <source>
        <dbReference type="Proteomes" id="UP000001740"/>
    </source>
</evidence>
<dbReference type="Proteomes" id="UP000001740">
    <property type="component" value="Chromosome"/>
</dbReference>
<reference evidence="2 3" key="1">
    <citation type="journal article" date="2008" name="BMC Genomics">
        <title>Genome sequence and rapid evolution of the rice pathogen Xanthomonas oryzae pv. oryzae PXO99A.</title>
        <authorList>
            <person name="Salzberg S.L."/>
            <person name="Sommer D.D."/>
            <person name="Schatz M.C."/>
            <person name="Phillippy A.M."/>
            <person name="Rabinowicz P.D."/>
            <person name="Tsuge S."/>
            <person name="Furutani A."/>
            <person name="Ochiai H."/>
            <person name="Delcher A.L."/>
            <person name="Kelley D."/>
            <person name="Madupu R."/>
            <person name="Puiu D."/>
            <person name="Radune D."/>
            <person name="Shumway M."/>
            <person name="Trapnell C."/>
            <person name="Aparna G."/>
            <person name="Jha G."/>
            <person name="Pandey A."/>
            <person name="Patil P.B."/>
            <person name="Ishihara H."/>
            <person name="Meyer D.F."/>
            <person name="Szurek B."/>
            <person name="Verdier V."/>
            <person name="Koebnik R."/>
            <person name="Dow J.M."/>
            <person name="Ryan R.P."/>
            <person name="Hirata H."/>
            <person name="Tsuyumu S."/>
            <person name="Won Lee S."/>
            <person name="Seo Y.S."/>
            <person name="Sriariyanum M."/>
            <person name="Ronald P.C."/>
            <person name="Sonti R.V."/>
            <person name="Van Sluys M.A."/>
            <person name="Leach J.E."/>
            <person name="White F.F."/>
            <person name="Bogdanove A.J."/>
        </authorList>
    </citation>
    <scope>NUCLEOTIDE SEQUENCE [LARGE SCALE GENOMIC DNA]</scope>
    <source>
        <strain evidence="2 3">PXO99A</strain>
    </source>
</reference>
<dbReference type="HOGENOM" id="CLU_2739089_0_0_6"/>
<sequence>MADGFGHAAPRKSGRVMRGRRGAGSARHYRLHMVTKHTVSLQRVCAVRAQWTHPGGEGCWKRLGNGARLAG</sequence>
<proteinExistence type="predicted"/>
<name>A0A0K0GP30_XANOP</name>
<evidence type="ECO:0000256" key="1">
    <source>
        <dbReference type="SAM" id="MobiDB-lite"/>
    </source>
</evidence>